<sequence>MNLEMRLNSLYICVKDMKRAIDFYEKILDKQIYIKDEVFSIFQLENFRFCLFNNEKAEEKVTWGDNCLPSFQVNDMDMLIKKIEELEAEIVFPLTQINDNLVLEFKDSEGNDIEVYSKVTN</sequence>
<dbReference type="Pfam" id="PF00903">
    <property type="entry name" value="Glyoxalase"/>
    <property type="match status" value="1"/>
</dbReference>
<gene>
    <name evidence="2" type="ORF">Clopa_1158</name>
</gene>
<dbReference type="EMBL" id="CP003261">
    <property type="protein sequence ID" value="AGK96153.1"/>
    <property type="molecule type" value="Genomic_DNA"/>
</dbReference>
<dbReference type="InterPro" id="IPR004360">
    <property type="entry name" value="Glyas_Fos-R_dOase_dom"/>
</dbReference>
<dbReference type="InterPro" id="IPR037523">
    <property type="entry name" value="VOC_core"/>
</dbReference>
<keyword evidence="2" id="KW-0456">Lyase</keyword>
<dbReference type="PROSITE" id="PS51819">
    <property type="entry name" value="VOC"/>
    <property type="match status" value="1"/>
</dbReference>
<dbReference type="PANTHER" id="PTHR33993:SF2">
    <property type="entry name" value="VOC DOMAIN-CONTAINING PROTEIN"/>
    <property type="match status" value="1"/>
</dbReference>
<dbReference type="AlphaFoldDB" id="R4K0R3"/>
<dbReference type="PATRIC" id="fig|86416.3.peg.1159"/>
<dbReference type="SUPFAM" id="SSF54593">
    <property type="entry name" value="Glyoxalase/Bleomycin resistance protein/Dihydroxybiphenyl dioxygenase"/>
    <property type="match status" value="1"/>
</dbReference>
<reference evidence="2 3" key="1">
    <citation type="submission" date="2012-01" db="EMBL/GenBank/DDBJ databases">
        <title>Complete sequence of chromosome of Clostridium pasteurianum BC1.</title>
        <authorList>
            <consortium name="US DOE Joint Genome Institute"/>
            <person name="Lucas S."/>
            <person name="Han J."/>
            <person name="Lapidus A."/>
            <person name="Cheng J.-F."/>
            <person name="Goodwin L."/>
            <person name="Pitluck S."/>
            <person name="Peters L."/>
            <person name="Mikhailova N."/>
            <person name="Teshima H."/>
            <person name="Detter J.C."/>
            <person name="Han C."/>
            <person name="Tapia R."/>
            <person name="Land M."/>
            <person name="Hauser L."/>
            <person name="Kyrpides N."/>
            <person name="Ivanova N."/>
            <person name="Pagani I."/>
            <person name="Dunn J."/>
            <person name="Taghavi S."/>
            <person name="Francis A."/>
            <person name="van der Lelie D."/>
            <person name="Woyke T."/>
        </authorList>
    </citation>
    <scope>NUCLEOTIDE SEQUENCE [LARGE SCALE GENOMIC DNA]</scope>
    <source>
        <strain evidence="2 3">BC1</strain>
    </source>
</reference>
<evidence type="ECO:0000313" key="2">
    <source>
        <dbReference type="EMBL" id="AGK96153.1"/>
    </source>
</evidence>
<dbReference type="InterPro" id="IPR052164">
    <property type="entry name" value="Anthracycline_SecMetBiosynth"/>
</dbReference>
<dbReference type="GO" id="GO:0016829">
    <property type="term" value="F:lyase activity"/>
    <property type="evidence" value="ECO:0007669"/>
    <property type="project" value="UniProtKB-KW"/>
</dbReference>
<dbReference type="STRING" id="86416.Clopa_1158"/>
<dbReference type="HOGENOM" id="CLU_046006_10_7_9"/>
<dbReference type="KEGG" id="cpas:Clopa_1158"/>
<evidence type="ECO:0000259" key="1">
    <source>
        <dbReference type="PROSITE" id="PS51819"/>
    </source>
</evidence>
<evidence type="ECO:0000313" key="3">
    <source>
        <dbReference type="Proteomes" id="UP000013523"/>
    </source>
</evidence>
<proteinExistence type="predicted"/>
<name>R4K0R3_CLOPA</name>
<organism evidence="2 3">
    <name type="scientific">Clostridium pasteurianum BC1</name>
    <dbReference type="NCBI Taxonomy" id="86416"/>
    <lineage>
        <taxon>Bacteria</taxon>
        <taxon>Bacillati</taxon>
        <taxon>Bacillota</taxon>
        <taxon>Clostridia</taxon>
        <taxon>Eubacteriales</taxon>
        <taxon>Clostridiaceae</taxon>
        <taxon>Clostridium</taxon>
    </lineage>
</organism>
<dbReference type="PANTHER" id="PTHR33993">
    <property type="entry name" value="GLYOXALASE-RELATED"/>
    <property type="match status" value="1"/>
</dbReference>
<dbReference type="Proteomes" id="UP000013523">
    <property type="component" value="Chromosome"/>
</dbReference>
<dbReference type="Gene3D" id="3.10.180.10">
    <property type="entry name" value="2,3-Dihydroxybiphenyl 1,2-Dioxygenase, domain 1"/>
    <property type="match status" value="1"/>
</dbReference>
<feature type="domain" description="VOC" evidence="1">
    <location>
        <begin position="6"/>
        <end position="118"/>
    </location>
</feature>
<dbReference type="CDD" id="cd06587">
    <property type="entry name" value="VOC"/>
    <property type="match status" value="1"/>
</dbReference>
<accession>R4K0R3</accession>
<dbReference type="eggNOG" id="COG0346">
    <property type="taxonomic scope" value="Bacteria"/>
</dbReference>
<protein>
    <submittedName>
        <fullName evidence="2">Lactoylglutathione lyase family protein</fullName>
    </submittedName>
</protein>
<dbReference type="RefSeq" id="WP_015614476.1">
    <property type="nucleotide sequence ID" value="NC_021182.1"/>
</dbReference>
<keyword evidence="3" id="KW-1185">Reference proteome</keyword>
<dbReference type="OrthoDB" id="9804235at2"/>
<dbReference type="InterPro" id="IPR029068">
    <property type="entry name" value="Glyas_Bleomycin-R_OHBP_Dase"/>
</dbReference>